<accession>A0A544TWI9</accession>
<keyword evidence="2" id="KW-1185">Reference proteome</keyword>
<proteinExistence type="predicted"/>
<dbReference type="SUPFAM" id="SSF160719">
    <property type="entry name" value="gpW/gp25-like"/>
    <property type="match status" value="1"/>
</dbReference>
<evidence type="ECO:0000313" key="1">
    <source>
        <dbReference type="EMBL" id="TQR21791.1"/>
    </source>
</evidence>
<dbReference type="EMBL" id="VDGI01000001">
    <property type="protein sequence ID" value="TQR21791.1"/>
    <property type="molecule type" value="Genomic_DNA"/>
</dbReference>
<protein>
    <submittedName>
        <fullName evidence="1">DUF2634 domain-containing protein</fullName>
    </submittedName>
</protein>
<organism evidence="1 2">
    <name type="scientific">Psychrobacillus vulpis</name>
    <dbReference type="NCBI Taxonomy" id="2325572"/>
    <lineage>
        <taxon>Bacteria</taxon>
        <taxon>Bacillati</taxon>
        <taxon>Bacillota</taxon>
        <taxon>Bacilli</taxon>
        <taxon>Bacillales</taxon>
        <taxon>Bacillaceae</taxon>
        <taxon>Psychrobacillus</taxon>
    </lineage>
</organism>
<dbReference type="AlphaFoldDB" id="A0A544TWI9"/>
<dbReference type="InterPro" id="IPR020288">
    <property type="entry name" value="Sheath_initiator"/>
</dbReference>
<dbReference type="Proteomes" id="UP000316626">
    <property type="component" value="Unassembled WGS sequence"/>
</dbReference>
<reference evidence="1 2" key="1">
    <citation type="submission" date="2019-06" db="EMBL/GenBank/DDBJ databases">
        <title>Psychrobacillus vulpis sp. nov., a new species isolated from feces of a red fox that inhabits in The Tablas de Daimiel Natural Park, Albacete, Spain.</title>
        <authorList>
            <person name="Rodriguez M."/>
            <person name="Reina J.C."/>
            <person name="Bejar V."/>
            <person name="Llamas I."/>
        </authorList>
    </citation>
    <scope>NUCLEOTIDE SEQUENCE [LARGE SCALE GENOMIC DNA]</scope>
    <source>
        <strain evidence="1 2">Z8</strain>
    </source>
</reference>
<gene>
    <name evidence="1" type="ORF">FG384_02260</name>
</gene>
<evidence type="ECO:0000313" key="2">
    <source>
        <dbReference type="Proteomes" id="UP000316626"/>
    </source>
</evidence>
<sequence length="119" mass="13611">MKTIELTDDGDLLFENGDFKLIDGVLEVKQVLTISLSTNLKEWFLNLDFGLDFMKLLEKATDEEIRSEIIRVIGQEERVDIINDVEIVQDRKLRKLSVKYNVQLIDGQTINEEVVLGGA</sequence>
<dbReference type="Pfam" id="PF10934">
    <property type="entry name" value="Sheath_initiator"/>
    <property type="match status" value="1"/>
</dbReference>
<name>A0A544TWI9_9BACI</name>
<dbReference type="OrthoDB" id="2088193at2"/>
<dbReference type="RefSeq" id="WP_142640917.1">
    <property type="nucleotide sequence ID" value="NZ_VDGI01000001.1"/>
</dbReference>
<dbReference type="Gene3D" id="3.10.450.40">
    <property type="match status" value="1"/>
</dbReference>
<comment type="caution">
    <text evidence="1">The sequence shown here is derived from an EMBL/GenBank/DDBJ whole genome shotgun (WGS) entry which is preliminary data.</text>
</comment>